<reference evidence="1 3" key="1">
    <citation type="submission" date="2014-07" db="EMBL/GenBank/DDBJ databases">
        <title>Genome of Flavobacterium hydatis DSM 2063.</title>
        <authorList>
            <person name="Pipes S.E."/>
            <person name="Stropko S.J."/>
            <person name="Newman J.D."/>
        </authorList>
    </citation>
    <scope>NUCLEOTIDE SEQUENCE [LARGE SCALE GENOMIC DNA]</scope>
    <source>
        <strain evidence="1 3">DSM 2063</strain>
    </source>
</reference>
<organism evidence="1 3">
    <name type="scientific">Flavobacterium hydatis</name>
    <name type="common">Cytophaga aquatilis</name>
    <dbReference type="NCBI Taxonomy" id="991"/>
    <lineage>
        <taxon>Bacteria</taxon>
        <taxon>Pseudomonadati</taxon>
        <taxon>Bacteroidota</taxon>
        <taxon>Flavobacteriia</taxon>
        <taxon>Flavobacteriales</taxon>
        <taxon>Flavobacteriaceae</taxon>
        <taxon>Flavobacterium</taxon>
    </lineage>
</organism>
<dbReference type="EMBL" id="JPRM01000010">
    <property type="protein sequence ID" value="KFF17287.1"/>
    <property type="molecule type" value="Genomic_DNA"/>
</dbReference>
<dbReference type="Proteomes" id="UP000198424">
    <property type="component" value="Unassembled WGS sequence"/>
</dbReference>
<accession>A0A086AKS3</accession>
<dbReference type="AlphaFoldDB" id="A0A086AKS3"/>
<sequence length="122" mass="14958">MNTEDILKDLWSNYNLYFWSNDNLSFQQIRMGTNSEANLIFSYNSENDRYIIERTVYRDLHDLITLSHREFSNEMIEYRIIKDLIILILSKLTDREFNERQIILYSKLIYNSNRWINLNFDN</sequence>
<dbReference type="OrthoDB" id="9884279at2"/>
<dbReference type="Proteomes" id="UP000028712">
    <property type="component" value="Unassembled WGS sequence"/>
</dbReference>
<dbReference type="EMBL" id="MUGY01000008">
    <property type="protein sequence ID" value="OXA95123.1"/>
    <property type="molecule type" value="Genomic_DNA"/>
</dbReference>
<evidence type="ECO:0000313" key="4">
    <source>
        <dbReference type="Proteomes" id="UP000198424"/>
    </source>
</evidence>
<evidence type="ECO:0000313" key="3">
    <source>
        <dbReference type="Proteomes" id="UP000028712"/>
    </source>
</evidence>
<protein>
    <submittedName>
        <fullName evidence="1">Uncharacterized protein</fullName>
    </submittedName>
</protein>
<dbReference type="RefSeq" id="WP_035620653.1">
    <property type="nucleotide sequence ID" value="NZ_JBEWQG010000003.1"/>
</dbReference>
<dbReference type="eggNOG" id="ENOG5030QY9">
    <property type="taxonomic scope" value="Bacteria"/>
</dbReference>
<name>A0A086AKS3_FLAHY</name>
<reference evidence="2 4" key="2">
    <citation type="submission" date="2016-11" db="EMBL/GenBank/DDBJ databases">
        <title>Whole genomes of Flavobacteriaceae.</title>
        <authorList>
            <person name="Stine C."/>
            <person name="Li C."/>
            <person name="Tadesse D."/>
        </authorList>
    </citation>
    <scope>NUCLEOTIDE SEQUENCE [LARGE SCALE GENOMIC DNA]</scope>
    <source>
        <strain evidence="2 4">ATCC 29551</strain>
    </source>
</reference>
<proteinExistence type="predicted"/>
<keyword evidence="4" id="KW-1185">Reference proteome</keyword>
<comment type="caution">
    <text evidence="1">The sequence shown here is derived from an EMBL/GenBank/DDBJ whole genome shotgun (WGS) entry which is preliminary data.</text>
</comment>
<gene>
    <name evidence="2" type="ORF">B0A62_09470</name>
    <name evidence="1" type="ORF">IW20_08055</name>
</gene>
<evidence type="ECO:0000313" key="1">
    <source>
        <dbReference type="EMBL" id="KFF17287.1"/>
    </source>
</evidence>
<evidence type="ECO:0000313" key="2">
    <source>
        <dbReference type="EMBL" id="OXA95123.1"/>
    </source>
</evidence>